<accession>A0A059FK98</accession>
<evidence type="ECO:0000256" key="1">
    <source>
        <dbReference type="SAM" id="MobiDB-lite"/>
    </source>
</evidence>
<name>A0A059FK98_9PROT</name>
<feature type="transmembrane region" description="Helical" evidence="2">
    <location>
        <begin position="324"/>
        <end position="342"/>
    </location>
</feature>
<reference evidence="3 4" key="1">
    <citation type="journal article" date="2014" name="Antonie Van Leeuwenhoek">
        <title>Hyphomonas beringensis sp. nov. and Hyphomonas chukchiensis sp. nov., isolated from surface seawater of the Bering Sea and Chukchi Sea.</title>
        <authorList>
            <person name="Li C."/>
            <person name="Lai Q."/>
            <person name="Li G."/>
            <person name="Dong C."/>
            <person name="Wang J."/>
            <person name="Liao Y."/>
            <person name="Shao Z."/>
        </authorList>
    </citation>
    <scope>NUCLEOTIDE SEQUENCE [LARGE SCALE GENOMIC DNA]</scope>
    <source>
        <strain evidence="3 4">VP2</strain>
    </source>
</reference>
<proteinExistence type="predicted"/>
<feature type="transmembrane region" description="Helical" evidence="2">
    <location>
        <begin position="299"/>
        <end position="318"/>
    </location>
</feature>
<keyword evidence="2" id="KW-0472">Membrane</keyword>
<evidence type="ECO:0000313" key="4">
    <source>
        <dbReference type="Proteomes" id="UP000024816"/>
    </source>
</evidence>
<feature type="transmembrane region" description="Helical" evidence="2">
    <location>
        <begin position="41"/>
        <end position="61"/>
    </location>
</feature>
<dbReference type="AlphaFoldDB" id="A0A059FK98"/>
<feature type="region of interest" description="Disordered" evidence="1">
    <location>
        <begin position="1"/>
        <end position="25"/>
    </location>
</feature>
<feature type="transmembrane region" description="Helical" evidence="2">
    <location>
        <begin position="197"/>
        <end position="218"/>
    </location>
</feature>
<feature type="transmembrane region" description="Helical" evidence="2">
    <location>
        <begin position="224"/>
        <end position="246"/>
    </location>
</feature>
<keyword evidence="2" id="KW-1133">Transmembrane helix</keyword>
<feature type="transmembrane region" description="Helical" evidence="2">
    <location>
        <begin position="143"/>
        <end position="166"/>
    </location>
</feature>
<feature type="transmembrane region" description="Helical" evidence="2">
    <location>
        <begin position="376"/>
        <end position="395"/>
    </location>
</feature>
<feature type="compositionally biased region" description="Acidic residues" evidence="1">
    <location>
        <begin position="11"/>
        <end position="21"/>
    </location>
</feature>
<evidence type="ECO:0000256" key="2">
    <source>
        <dbReference type="SAM" id="Phobius"/>
    </source>
</evidence>
<evidence type="ECO:0000313" key="3">
    <source>
        <dbReference type="EMBL" id="KCZ90971.1"/>
    </source>
</evidence>
<keyword evidence="4" id="KW-1185">Reference proteome</keyword>
<feature type="compositionally biased region" description="Basic and acidic residues" evidence="1">
    <location>
        <begin position="1"/>
        <end position="10"/>
    </location>
</feature>
<dbReference type="PATRIC" id="fig|1280952.3.peg.102"/>
<dbReference type="RefSeq" id="WP_035576921.1">
    <property type="nucleotide sequence ID" value="NZ_ARYJ01000001.1"/>
</dbReference>
<comment type="caution">
    <text evidence="3">The sequence shown here is derived from an EMBL/GenBank/DDBJ whole genome shotgun (WGS) entry which is preliminary data.</text>
</comment>
<dbReference type="Proteomes" id="UP000024816">
    <property type="component" value="Unassembled WGS sequence"/>
</dbReference>
<protein>
    <submittedName>
        <fullName evidence="3">Uncharacterized protein</fullName>
    </submittedName>
</protein>
<dbReference type="EMBL" id="ARYJ01000001">
    <property type="protein sequence ID" value="KCZ90971.1"/>
    <property type="molecule type" value="Genomic_DNA"/>
</dbReference>
<feature type="transmembrane region" description="Helical" evidence="2">
    <location>
        <begin position="103"/>
        <end position="123"/>
    </location>
</feature>
<keyword evidence="2" id="KW-0812">Transmembrane</keyword>
<organism evidence="3 4">
    <name type="scientific">Hyphomonas jannaschiana VP2</name>
    <dbReference type="NCBI Taxonomy" id="1280952"/>
    <lineage>
        <taxon>Bacteria</taxon>
        <taxon>Pseudomonadati</taxon>
        <taxon>Pseudomonadota</taxon>
        <taxon>Alphaproteobacteria</taxon>
        <taxon>Hyphomonadales</taxon>
        <taxon>Hyphomonadaceae</taxon>
        <taxon>Hyphomonas</taxon>
    </lineage>
</organism>
<feature type="transmembrane region" description="Helical" evidence="2">
    <location>
        <begin position="73"/>
        <end position="91"/>
    </location>
</feature>
<sequence>MADGEARADDILDAENAEEAGTDTRAPGRWQSFRAWRQTPFVLWALAAFAGLTALVFWHTFSGQPVLQSSDAKLWFLSGTVVFWLPLILLLRDSPDNFAHGPSLRLPAVCVGLLVCLSGGLAAVTEWGGGLSGALHDQLQGAPFIACVFAALALAFLPLAWNAVNLSRFQAAERRKTDVPRANIDGMNDSKDAEAMGALVATLVVGSIIVFAICAGIFNESVSFDNLIGIAIGFLVVGAFAVVVFMDPLSQLTPVRWLSRVFSFAARGARPLAAFYDAVDTFLVRIVAVMTGMEHRSGAARYGILGLILISLCLLGWYLPPKWGLIPCALGIVAAVSVSRLWSWVEDDRALAALTDFKPTTPYRTSMREDYRDETLLGFLFVFFLIPIMMSNAHWSGLFGPDMFQLPKGQETGFLDWFGYFGVTLIKAVPIVDWAEIYNFGQPRPGADSDLISMNTVASQHAVFMARSTVDLVLIASLLQAISITGRNRQQKRLYKAGTDPANKFRPGLIDRLDTFVEKAELRRTMMACLRPGAPWPEKHTTPEQAHKIHFNLNVQSTRPGLVDFRRYNADRLGQMHGEYKDPVARAFIAAISVERPDFDLTPRLVLLDNMAEKGAPESDLYTMLDRISTDLSETPANVHLTIEVLRSILFHTARRAGLREFKQHVIRLLATCQPDEEVIEALADIAGRSNPDAYQYTKVAAIEAIDQVARRQPTKQGVRAAMAILKQVQRCEPGAMTGAAIRRTLAGLQELLKSLKS</sequence>
<gene>
    <name evidence="3" type="ORF">HJA_00495</name>
</gene>
<dbReference type="OrthoDB" id="7632596at2"/>